<organism evidence="2 3">
    <name type="scientific">Phytophthora rubi</name>
    <dbReference type="NCBI Taxonomy" id="129364"/>
    <lineage>
        <taxon>Eukaryota</taxon>
        <taxon>Sar</taxon>
        <taxon>Stramenopiles</taxon>
        <taxon>Oomycota</taxon>
        <taxon>Peronosporomycetes</taxon>
        <taxon>Peronosporales</taxon>
        <taxon>Peronosporaceae</taxon>
        <taxon>Phytophthora</taxon>
    </lineage>
</organism>
<dbReference type="Proteomes" id="UP000435112">
    <property type="component" value="Unassembled WGS sequence"/>
</dbReference>
<dbReference type="EMBL" id="QXFU01001805">
    <property type="protein sequence ID" value="KAE8995215.1"/>
    <property type="molecule type" value="Genomic_DNA"/>
</dbReference>
<dbReference type="Pfam" id="PF24906">
    <property type="entry name" value="Zf_WRKY19"/>
    <property type="match status" value="2"/>
</dbReference>
<protein>
    <recommendedName>
        <fullName evidence="1">WRKY19-like zinc finger domain-containing protein</fullName>
    </recommendedName>
</protein>
<comment type="caution">
    <text evidence="2">The sequence shown here is derived from an EMBL/GenBank/DDBJ whole genome shotgun (WGS) entry which is preliminary data.</text>
</comment>
<dbReference type="AlphaFoldDB" id="A0A6A3JRU7"/>
<name>A0A6A3JRU7_9STRA</name>
<gene>
    <name evidence="2" type="ORF">PR002_g19689</name>
</gene>
<dbReference type="InterPro" id="IPR056866">
    <property type="entry name" value="Znf_WRKY19"/>
</dbReference>
<feature type="domain" description="WRKY19-like zinc finger" evidence="1">
    <location>
        <begin position="106"/>
        <end position="126"/>
    </location>
</feature>
<proteinExistence type="predicted"/>
<dbReference type="PANTHER" id="PTHR31827">
    <property type="entry name" value="EMB|CAB89363.1"/>
    <property type="match status" value="1"/>
</dbReference>
<sequence>MDVHQHHAREFRLESTTAHADVMDAMGGTTPPSSANKWRLLFILNAPALPSEPELKSPAQDEKKRRRMCKVAGCTKYIVQMVLGRRVFHGREAPRVVLEHGGCTECTVDGCNKNAKARGLCWSHGGGTRCQHSGCTKVTISKGFCWAHGGGKRCLVSDCIKPAFERTHNFCQMHYKKLPRVPRFRPEQLESSEIDADMYI</sequence>
<evidence type="ECO:0000313" key="2">
    <source>
        <dbReference type="EMBL" id="KAE8995215.1"/>
    </source>
</evidence>
<evidence type="ECO:0000313" key="3">
    <source>
        <dbReference type="Proteomes" id="UP000435112"/>
    </source>
</evidence>
<dbReference type="PANTHER" id="PTHR31827:SF1">
    <property type="entry name" value="EMB|CAB89363.1"/>
    <property type="match status" value="1"/>
</dbReference>
<dbReference type="OrthoDB" id="107970at2759"/>
<feature type="domain" description="WRKY19-like zinc finger" evidence="1">
    <location>
        <begin position="127"/>
        <end position="150"/>
    </location>
</feature>
<accession>A0A6A3JRU7</accession>
<evidence type="ECO:0000259" key="1">
    <source>
        <dbReference type="Pfam" id="PF24906"/>
    </source>
</evidence>
<reference evidence="2 3" key="1">
    <citation type="submission" date="2018-09" db="EMBL/GenBank/DDBJ databases">
        <title>Genomic investigation of the strawberry pathogen Phytophthora fragariae indicates pathogenicity is determined by transcriptional variation in three key races.</title>
        <authorList>
            <person name="Adams T.M."/>
            <person name="Armitage A.D."/>
            <person name="Sobczyk M.K."/>
            <person name="Bates H.J."/>
            <person name="Dunwell J.M."/>
            <person name="Nellist C.F."/>
            <person name="Harrison R.J."/>
        </authorList>
    </citation>
    <scope>NUCLEOTIDE SEQUENCE [LARGE SCALE GENOMIC DNA]</scope>
    <source>
        <strain evidence="2 3">SCRP324</strain>
    </source>
</reference>